<dbReference type="FunFam" id="3.20.20.70:FF:000006">
    <property type="entry name" value="Imidazole glycerol phosphate synthase subunit HisF"/>
    <property type="match status" value="1"/>
</dbReference>
<dbReference type="STRING" id="52689.AKG39_08060"/>
<comment type="subcellular location">
    <subcellularLocation>
        <location evidence="1 11">Cytoplasm</location>
    </subcellularLocation>
</comment>
<dbReference type="Proteomes" id="UP000036873">
    <property type="component" value="Unassembled WGS sequence"/>
</dbReference>
<dbReference type="GO" id="GO:0000105">
    <property type="term" value="P:L-histidine biosynthetic process"/>
    <property type="evidence" value="ECO:0007669"/>
    <property type="project" value="UniProtKB-UniRule"/>
</dbReference>
<keyword evidence="8 11" id="KW-0456">Lyase</keyword>
<dbReference type="InterPro" id="IPR013785">
    <property type="entry name" value="Aldolase_TIM"/>
</dbReference>
<evidence type="ECO:0000256" key="2">
    <source>
        <dbReference type="ARBA" id="ARBA00005091"/>
    </source>
</evidence>
<dbReference type="Gene3D" id="3.20.20.70">
    <property type="entry name" value="Aldolase class I"/>
    <property type="match status" value="1"/>
</dbReference>
<dbReference type="CDD" id="cd04731">
    <property type="entry name" value="HisF"/>
    <property type="match status" value="1"/>
</dbReference>
<proteinExistence type="inferred from homology"/>
<dbReference type="InterPro" id="IPR011060">
    <property type="entry name" value="RibuloseP-bd_barrel"/>
</dbReference>
<evidence type="ECO:0000256" key="3">
    <source>
        <dbReference type="ARBA" id="ARBA00009667"/>
    </source>
</evidence>
<dbReference type="PANTHER" id="PTHR21235">
    <property type="entry name" value="IMIDAZOLE GLYCEROL PHOSPHATE SYNTHASE SUBUNIT HISF/H IGP SYNTHASE SUBUNIT HISF/H"/>
    <property type="match status" value="1"/>
</dbReference>
<reference evidence="14" key="1">
    <citation type="submission" date="2015-07" db="EMBL/GenBank/DDBJ databases">
        <title>Draft genome sequence of Acetobacterium bakii DSM 8293, a potential psychrophilic chemical producer through syngas fermentation.</title>
        <authorList>
            <person name="Song Y."/>
            <person name="Hwang S."/>
            <person name="Cho B.-K."/>
        </authorList>
    </citation>
    <scope>NUCLEOTIDE SEQUENCE [LARGE SCALE GENOMIC DNA]</scope>
    <source>
        <strain evidence="14">DSM 8239</strain>
    </source>
</reference>
<dbReference type="InterPro" id="IPR004651">
    <property type="entry name" value="HisF"/>
</dbReference>
<comment type="catalytic activity">
    <reaction evidence="10 11">
        <text>5-[(5-phospho-1-deoxy-D-ribulos-1-ylimino)methylamino]-1-(5-phospho-beta-D-ribosyl)imidazole-4-carboxamide + L-glutamine = D-erythro-1-(imidazol-4-yl)glycerol 3-phosphate + 5-amino-1-(5-phospho-beta-D-ribosyl)imidazole-4-carboxamide + L-glutamate + H(+)</text>
        <dbReference type="Rhea" id="RHEA:24793"/>
        <dbReference type="ChEBI" id="CHEBI:15378"/>
        <dbReference type="ChEBI" id="CHEBI:29985"/>
        <dbReference type="ChEBI" id="CHEBI:58278"/>
        <dbReference type="ChEBI" id="CHEBI:58359"/>
        <dbReference type="ChEBI" id="CHEBI:58475"/>
        <dbReference type="ChEBI" id="CHEBI:58525"/>
        <dbReference type="EC" id="4.3.2.10"/>
    </reaction>
</comment>
<evidence type="ECO:0000256" key="9">
    <source>
        <dbReference type="ARBA" id="ARBA00025475"/>
    </source>
</evidence>
<organism evidence="13 14">
    <name type="scientific">Acetobacterium bakii</name>
    <dbReference type="NCBI Taxonomy" id="52689"/>
    <lineage>
        <taxon>Bacteria</taxon>
        <taxon>Bacillati</taxon>
        <taxon>Bacillota</taxon>
        <taxon>Clostridia</taxon>
        <taxon>Eubacteriales</taxon>
        <taxon>Eubacteriaceae</taxon>
        <taxon>Acetobacterium</taxon>
    </lineage>
</organism>
<evidence type="ECO:0000256" key="12">
    <source>
        <dbReference type="RuleBase" id="RU003657"/>
    </source>
</evidence>
<keyword evidence="14" id="KW-1185">Reference proteome</keyword>
<dbReference type="EC" id="4.3.2.10" evidence="11"/>
<comment type="pathway">
    <text evidence="2 11">Amino-acid biosynthesis; L-histidine biosynthesis; L-histidine from 5-phospho-alpha-D-ribose 1-diphosphate: step 5/9.</text>
</comment>
<dbReference type="PANTHER" id="PTHR21235:SF2">
    <property type="entry name" value="IMIDAZOLE GLYCEROL PHOSPHATE SYNTHASE HISHF"/>
    <property type="match status" value="1"/>
</dbReference>
<dbReference type="InterPro" id="IPR006062">
    <property type="entry name" value="His_biosynth"/>
</dbReference>
<dbReference type="GO" id="GO:0000107">
    <property type="term" value="F:imidazoleglycerol-phosphate synthase activity"/>
    <property type="evidence" value="ECO:0007669"/>
    <property type="project" value="UniProtKB-UniRule"/>
</dbReference>
<protein>
    <recommendedName>
        <fullName evidence="11">Imidazole glycerol phosphate synthase subunit HisF</fullName>
        <ecNumber evidence="11">4.3.2.10</ecNumber>
    </recommendedName>
    <alternativeName>
        <fullName evidence="11">IGP synthase cyclase subunit</fullName>
    </alternativeName>
    <alternativeName>
        <fullName evidence="11">IGP synthase subunit HisF</fullName>
    </alternativeName>
    <alternativeName>
        <fullName evidence="11">ImGP synthase subunit HisF</fullName>
        <shortName evidence="11">IGPS subunit HisF</shortName>
    </alternativeName>
</protein>
<evidence type="ECO:0000256" key="1">
    <source>
        <dbReference type="ARBA" id="ARBA00004496"/>
    </source>
</evidence>
<evidence type="ECO:0000256" key="4">
    <source>
        <dbReference type="ARBA" id="ARBA00011152"/>
    </source>
</evidence>
<dbReference type="PATRIC" id="fig|52689.4.peg.741"/>
<keyword evidence="6 11" id="KW-0028">Amino-acid biosynthesis</keyword>
<feature type="active site" evidence="11">
    <location>
        <position position="130"/>
    </location>
</feature>
<evidence type="ECO:0000256" key="5">
    <source>
        <dbReference type="ARBA" id="ARBA00022490"/>
    </source>
</evidence>
<accession>A0A0L6U0R2</accession>
<dbReference type="AlphaFoldDB" id="A0A0L6U0R2"/>
<evidence type="ECO:0000256" key="10">
    <source>
        <dbReference type="ARBA" id="ARBA00047838"/>
    </source>
</evidence>
<dbReference type="Pfam" id="PF00977">
    <property type="entry name" value="His_biosynth"/>
    <property type="match status" value="1"/>
</dbReference>
<evidence type="ECO:0000256" key="7">
    <source>
        <dbReference type="ARBA" id="ARBA00023102"/>
    </source>
</evidence>
<dbReference type="HAMAP" id="MF_01013">
    <property type="entry name" value="HisF"/>
    <property type="match status" value="1"/>
</dbReference>
<dbReference type="UniPathway" id="UPA00031">
    <property type="reaction ID" value="UER00010"/>
</dbReference>
<comment type="similarity">
    <text evidence="3 11 12">Belongs to the HisA/HisF family.</text>
</comment>
<dbReference type="OrthoDB" id="9781903at2"/>
<comment type="caution">
    <text evidence="13">The sequence shown here is derived from an EMBL/GenBank/DDBJ whole genome shotgun (WGS) entry which is preliminary data.</text>
</comment>
<name>A0A0L6U0R2_9FIRM</name>
<dbReference type="InterPro" id="IPR050064">
    <property type="entry name" value="IGPS_HisA/HisF"/>
</dbReference>
<dbReference type="RefSeq" id="WP_050739871.1">
    <property type="nucleotide sequence ID" value="NZ_LGYO01000019.1"/>
</dbReference>
<evidence type="ECO:0000313" key="14">
    <source>
        <dbReference type="Proteomes" id="UP000036873"/>
    </source>
</evidence>
<dbReference type="NCBIfam" id="TIGR00735">
    <property type="entry name" value="hisF"/>
    <property type="match status" value="1"/>
</dbReference>
<keyword evidence="7 11" id="KW-0368">Histidine biosynthesis</keyword>
<dbReference type="GO" id="GO:0016829">
    <property type="term" value="F:lyase activity"/>
    <property type="evidence" value="ECO:0007669"/>
    <property type="project" value="UniProtKB-KW"/>
</dbReference>
<sequence length="252" mass="27561">MLTKRIIPCLDVDNGRVVKGKKFQNIQDVADPVELGRYYSEQGADELVFYDITASYEDRDIFITIVEKVAEAIRIPFTIGGGISKVEDFRRVLMAGADKVSVNSSAVKNPQLIRDAALKFGAQCVVLSIDAKRNQHGSWDVYVKGGRDNTGIDAIEWAKQGQNLGAGEICINSIDTDGIKQGYDLELNRILSNNLTIPIIASGGAGTMEDFATVLNVGADAALAASVFHYKEILISDLKNYLHKQSIPVRRV</sequence>
<evidence type="ECO:0000313" key="13">
    <source>
        <dbReference type="EMBL" id="KNZ42111.1"/>
    </source>
</evidence>
<feature type="active site" evidence="11">
    <location>
        <position position="11"/>
    </location>
</feature>
<evidence type="ECO:0000256" key="6">
    <source>
        <dbReference type="ARBA" id="ARBA00022605"/>
    </source>
</evidence>
<keyword evidence="5 11" id="KW-0963">Cytoplasm</keyword>
<gene>
    <name evidence="11" type="primary">hisF</name>
    <name evidence="13" type="ORF">AKG39_08060</name>
</gene>
<evidence type="ECO:0000256" key="11">
    <source>
        <dbReference type="HAMAP-Rule" id="MF_01013"/>
    </source>
</evidence>
<comment type="subunit">
    <text evidence="4 11">Heterodimer of HisH and HisF.</text>
</comment>
<dbReference type="EMBL" id="LGYO01000019">
    <property type="protein sequence ID" value="KNZ42111.1"/>
    <property type="molecule type" value="Genomic_DNA"/>
</dbReference>
<evidence type="ECO:0000256" key="8">
    <source>
        <dbReference type="ARBA" id="ARBA00023239"/>
    </source>
</evidence>
<dbReference type="SUPFAM" id="SSF51366">
    <property type="entry name" value="Ribulose-phoshate binding barrel"/>
    <property type="match status" value="1"/>
</dbReference>
<comment type="function">
    <text evidence="9 11">IGPS catalyzes the conversion of PRFAR and glutamine to IGP, AICAR and glutamate. The HisF subunit catalyzes the cyclization activity that produces IGP and AICAR from PRFAR using the ammonia provided by the HisH subunit.</text>
</comment>
<dbReference type="GO" id="GO:0005737">
    <property type="term" value="C:cytoplasm"/>
    <property type="evidence" value="ECO:0007669"/>
    <property type="project" value="UniProtKB-SubCell"/>
</dbReference>